<dbReference type="OrthoDB" id="4633200at2759"/>
<accession>A0A9W4HVZ3</accession>
<gene>
    <name evidence="1" type="ORF">POLS_LOCUS5711</name>
</gene>
<dbReference type="AlphaFoldDB" id="A0A9W4HVZ3"/>
<dbReference type="Proteomes" id="UP001153618">
    <property type="component" value="Unassembled WGS sequence"/>
</dbReference>
<sequence>MNDSDDSEEYKPDLSEEAKAIQFEWTPELVSIRIADGSIHPLAGPLKMHDGLPTYNLGPDVALPDPSDTPECLKWMGLSEKKTTELMQNFNALDSNYQAPVHGYDEKFSSNGKNGITFPLLDKLSNLFLEELPWYSDDYEYTHGLHQKGHPAGTPSRIRHILWIARDQSSGY</sequence>
<reference evidence="1" key="1">
    <citation type="submission" date="2021-07" db="EMBL/GenBank/DDBJ databases">
        <authorList>
            <person name="Branca A.L. A."/>
        </authorList>
    </citation>
    <scope>NUCLEOTIDE SEQUENCE</scope>
</reference>
<name>A0A9W4HVZ3_PENOL</name>
<evidence type="ECO:0000313" key="2">
    <source>
        <dbReference type="Proteomes" id="UP001153618"/>
    </source>
</evidence>
<organism evidence="1 2">
    <name type="scientific">Penicillium olsonii</name>
    <dbReference type="NCBI Taxonomy" id="99116"/>
    <lineage>
        <taxon>Eukaryota</taxon>
        <taxon>Fungi</taxon>
        <taxon>Dikarya</taxon>
        <taxon>Ascomycota</taxon>
        <taxon>Pezizomycotina</taxon>
        <taxon>Eurotiomycetes</taxon>
        <taxon>Eurotiomycetidae</taxon>
        <taxon>Eurotiales</taxon>
        <taxon>Aspergillaceae</taxon>
        <taxon>Penicillium</taxon>
    </lineage>
</organism>
<dbReference type="EMBL" id="CAJVOS010000029">
    <property type="protein sequence ID" value="CAG8138104.1"/>
    <property type="molecule type" value="Genomic_DNA"/>
</dbReference>
<proteinExistence type="predicted"/>
<protein>
    <submittedName>
        <fullName evidence="1">Uncharacterized protein</fullName>
    </submittedName>
</protein>
<keyword evidence="2" id="KW-1185">Reference proteome</keyword>
<comment type="caution">
    <text evidence="1">The sequence shown here is derived from an EMBL/GenBank/DDBJ whole genome shotgun (WGS) entry which is preliminary data.</text>
</comment>
<evidence type="ECO:0000313" key="1">
    <source>
        <dbReference type="EMBL" id="CAG8138104.1"/>
    </source>
</evidence>